<reference evidence="7" key="1">
    <citation type="submission" date="2019-02" db="EMBL/GenBank/DDBJ databases">
        <authorList>
            <person name="Gruber-Vodicka R. H."/>
            <person name="Seah K. B. B."/>
        </authorList>
    </citation>
    <scope>NUCLEOTIDE SEQUENCE</scope>
    <source>
        <strain evidence="8">BECK_BZ163</strain>
        <strain evidence="9">BECK_BZ164</strain>
        <strain evidence="7">BECK_BZ165</strain>
    </source>
</reference>
<dbReference type="EC" id="2.7.1.24" evidence="5 6"/>
<dbReference type="GO" id="GO:0005524">
    <property type="term" value="F:ATP binding"/>
    <property type="evidence" value="ECO:0007669"/>
    <property type="project" value="UniProtKB-UniRule"/>
</dbReference>
<evidence type="ECO:0000256" key="2">
    <source>
        <dbReference type="ARBA" id="ARBA00022741"/>
    </source>
</evidence>
<dbReference type="UniPathway" id="UPA00241">
    <property type="reaction ID" value="UER00356"/>
</dbReference>
<evidence type="ECO:0000256" key="6">
    <source>
        <dbReference type="NCBIfam" id="TIGR00152"/>
    </source>
</evidence>
<dbReference type="EMBL" id="CAADEZ010000717">
    <property type="protein sequence ID" value="VFJ73422.1"/>
    <property type="molecule type" value="Genomic_DNA"/>
</dbReference>
<dbReference type="PROSITE" id="PS51219">
    <property type="entry name" value="DPCK"/>
    <property type="match status" value="1"/>
</dbReference>
<keyword evidence="5" id="KW-0808">Transferase</keyword>
<dbReference type="NCBIfam" id="TIGR00152">
    <property type="entry name" value="dephospho-CoA kinase"/>
    <property type="match status" value="1"/>
</dbReference>
<dbReference type="AlphaFoldDB" id="A0A450T1L2"/>
<dbReference type="EMBL" id="CAADFL010000247">
    <property type="protein sequence ID" value="VFK12521.1"/>
    <property type="molecule type" value="Genomic_DNA"/>
</dbReference>
<evidence type="ECO:0000256" key="1">
    <source>
        <dbReference type="ARBA" id="ARBA00009018"/>
    </source>
</evidence>
<evidence type="ECO:0000256" key="5">
    <source>
        <dbReference type="HAMAP-Rule" id="MF_00376"/>
    </source>
</evidence>
<feature type="binding site" evidence="5">
    <location>
        <begin position="17"/>
        <end position="22"/>
    </location>
    <ligand>
        <name>ATP</name>
        <dbReference type="ChEBI" id="CHEBI:30616"/>
    </ligand>
</feature>
<comment type="catalytic activity">
    <reaction evidence="5">
        <text>3'-dephospho-CoA + ATP = ADP + CoA + H(+)</text>
        <dbReference type="Rhea" id="RHEA:18245"/>
        <dbReference type="ChEBI" id="CHEBI:15378"/>
        <dbReference type="ChEBI" id="CHEBI:30616"/>
        <dbReference type="ChEBI" id="CHEBI:57287"/>
        <dbReference type="ChEBI" id="CHEBI:57328"/>
        <dbReference type="ChEBI" id="CHEBI:456216"/>
        <dbReference type="EC" id="2.7.1.24"/>
    </reaction>
</comment>
<organism evidence="7">
    <name type="scientific">Candidatus Kentrum sp. FM</name>
    <dbReference type="NCBI Taxonomy" id="2126340"/>
    <lineage>
        <taxon>Bacteria</taxon>
        <taxon>Pseudomonadati</taxon>
        <taxon>Pseudomonadota</taxon>
        <taxon>Gammaproteobacteria</taxon>
        <taxon>Candidatus Kentrum</taxon>
    </lineage>
</organism>
<dbReference type="EMBL" id="CAADFA010000270">
    <property type="protein sequence ID" value="VFJ60320.1"/>
    <property type="molecule type" value="Genomic_DNA"/>
</dbReference>
<comment type="similarity">
    <text evidence="1 5">Belongs to the CoaE family.</text>
</comment>
<comment type="function">
    <text evidence="5">Catalyzes the phosphorylation of the 3'-hydroxyl group of dephosphocoenzyme A to form coenzyme A.</text>
</comment>
<dbReference type="HAMAP" id="MF_00376">
    <property type="entry name" value="Dephospho_CoA_kinase"/>
    <property type="match status" value="1"/>
</dbReference>
<keyword evidence="2 5" id="KW-0547">Nucleotide-binding</keyword>
<dbReference type="Gene3D" id="3.40.50.300">
    <property type="entry name" value="P-loop containing nucleotide triphosphate hydrolases"/>
    <property type="match status" value="1"/>
</dbReference>
<proteinExistence type="inferred from homology"/>
<protein>
    <recommendedName>
        <fullName evidence="5 6">Dephospho-CoA kinase</fullName>
        <ecNumber evidence="5 6">2.7.1.24</ecNumber>
    </recommendedName>
    <alternativeName>
        <fullName evidence="5">Dephosphocoenzyme A kinase</fullName>
    </alternativeName>
</protein>
<accession>A0A450T1L2</accession>
<dbReference type="GO" id="GO:0005737">
    <property type="term" value="C:cytoplasm"/>
    <property type="evidence" value="ECO:0007669"/>
    <property type="project" value="UniProtKB-SubCell"/>
</dbReference>
<evidence type="ECO:0000313" key="7">
    <source>
        <dbReference type="EMBL" id="VFJ60320.1"/>
    </source>
</evidence>
<keyword evidence="4 5" id="KW-0173">Coenzyme A biosynthesis</keyword>
<keyword evidence="3 5" id="KW-0067">ATP-binding</keyword>
<dbReference type="GO" id="GO:0015937">
    <property type="term" value="P:coenzyme A biosynthetic process"/>
    <property type="evidence" value="ECO:0007669"/>
    <property type="project" value="UniProtKB-UniRule"/>
</dbReference>
<sequence>MLTETSRLIIALTGGIASGKTTVARILAEQGVPVIDADEVARELVEPGQPALDEIVAVFGTDILDATGRLDRGILRTRVFSAPAERKRLERILHPRIEREMLRRSDTVAGPYCVLAIPLLLEAGKEGFFTMKGEKEDAHDAQNPVHETSRKVGARNTRILVVDTPVERQIERACQRDGTSRAIVKAIVLAQASRDERLKAAHDVITNDKDFEHLRGQVLVLHRRYLGSCRT</sequence>
<dbReference type="PANTHER" id="PTHR10695:SF46">
    <property type="entry name" value="BIFUNCTIONAL COENZYME A SYNTHASE-RELATED"/>
    <property type="match status" value="1"/>
</dbReference>
<gene>
    <name evidence="5" type="primary">coaE</name>
    <name evidence="8" type="ORF">BECKFM1743A_GA0114220_107171</name>
    <name evidence="9" type="ORF">BECKFM1743B_GA0114221_102472</name>
    <name evidence="7" type="ORF">BECKFM1743C_GA0114222_102707</name>
</gene>
<comment type="pathway">
    <text evidence="5">Cofactor biosynthesis; coenzyme A biosynthesis; CoA from (R)-pantothenate: step 5/5.</text>
</comment>
<comment type="subcellular location">
    <subcellularLocation>
        <location evidence="5">Cytoplasm</location>
    </subcellularLocation>
</comment>
<dbReference type="SUPFAM" id="SSF52540">
    <property type="entry name" value="P-loop containing nucleoside triphosphate hydrolases"/>
    <property type="match status" value="1"/>
</dbReference>
<name>A0A450T1L2_9GAMM</name>
<dbReference type="GO" id="GO:0004140">
    <property type="term" value="F:dephospho-CoA kinase activity"/>
    <property type="evidence" value="ECO:0007669"/>
    <property type="project" value="UniProtKB-UniRule"/>
</dbReference>
<keyword evidence="5" id="KW-0963">Cytoplasm</keyword>
<evidence type="ECO:0000313" key="8">
    <source>
        <dbReference type="EMBL" id="VFJ73422.1"/>
    </source>
</evidence>
<dbReference type="Pfam" id="PF01121">
    <property type="entry name" value="CoaE"/>
    <property type="match status" value="2"/>
</dbReference>
<evidence type="ECO:0000256" key="4">
    <source>
        <dbReference type="ARBA" id="ARBA00022993"/>
    </source>
</evidence>
<dbReference type="InterPro" id="IPR001977">
    <property type="entry name" value="Depp_CoAkinase"/>
</dbReference>
<dbReference type="PANTHER" id="PTHR10695">
    <property type="entry name" value="DEPHOSPHO-COA KINASE-RELATED"/>
    <property type="match status" value="1"/>
</dbReference>
<dbReference type="InterPro" id="IPR027417">
    <property type="entry name" value="P-loop_NTPase"/>
</dbReference>
<keyword evidence="5 7" id="KW-0418">Kinase</keyword>
<evidence type="ECO:0000313" key="9">
    <source>
        <dbReference type="EMBL" id="VFK12521.1"/>
    </source>
</evidence>
<evidence type="ECO:0000256" key="3">
    <source>
        <dbReference type="ARBA" id="ARBA00022840"/>
    </source>
</evidence>
<dbReference type="CDD" id="cd02022">
    <property type="entry name" value="DPCK"/>
    <property type="match status" value="1"/>
</dbReference>